<sequence>MDGALLVTALFISAAGLFTLFIIFFKTGGKGGKKQFGVSSKDKDVAKVRDMIEKIEKENPDLVAKIRSQLAAEKKVEVISKAEDEDIGGAVKHWLSENEKE</sequence>
<dbReference type="RefSeq" id="WP_134212569.1">
    <property type="nucleotide sequence ID" value="NZ_QFFZ01000005.1"/>
</dbReference>
<evidence type="ECO:0000256" key="1">
    <source>
        <dbReference type="SAM" id="Phobius"/>
    </source>
</evidence>
<evidence type="ECO:0000313" key="3">
    <source>
        <dbReference type="Proteomes" id="UP000297597"/>
    </source>
</evidence>
<accession>A0A4Y7RVK6</accession>
<dbReference type="EMBL" id="QFFZ01000005">
    <property type="protein sequence ID" value="TEB12712.1"/>
    <property type="molecule type" value="Genomic_DNA"/>
</dbReference>
<feature type="transmembrane region" description="Helical" evidence="1">
    <location>
        <begin position="6"/>
        <end position="25"/>
    </location>
</feature>
<dbReference type="Proteomes" id="UP000297597">
    <property type="component" value="Unassembled WGS sequence"/>
</dbReference>
<keyword evidence="1" id="KW-1133">Transmembrane helix</keyword>
<keyword evidence="1" id="KW-0812">Transmembrane</keyword>
<organism evidence="2 3">
    <name type="scientific">Pelotomaculum propionicicum</name>
    <dbReference type="NCBI Taxonomy" id="258475"/>
    <lineage>
        <taxon>Bacteria</taxon>
        <taxon>Bacillati</taxon>
        <taxon>Bacillota</taxon>
        <taxon>Clostridia</taxon>
        <taxon>Eubacteriales</taxon>
        <taxon>Desulfotomaculaceae</taxon>
        <taxon>Pelotomaculum</taxon>
    </lineage>
</organism>
<dbReference type="AlphaFoldDB" id="A0A4Y7RVK6"/>
<evidence type="ECO:0000313" key="2">
    <source>
        <dbReference type="EMBL" id="TEB12712.1"/>
    </source>
</evidence>
<keyword evidence="1" id="KW-0472">Membrane</keyword>
<comment type="caution">
    <text evidence="2">The sequence shown here is derived from an EMBL/GenBank/DDBJ whole genome shotgun (WGS) entry which is preliminary data.</text>
</comment>
<protein>
    <submittedName>
        <fullName evidence="2">Uncharacterized protein</fullName>
    </submittedName>
</protein>
<gene>
    <name evidence="2" type="ORF">Pmgp_00683</name>
</gene>
<proteinExistence type="predicted"/>
<name>A0A4Y7RVK6_9FIRM</name>
<keyword evidence="3" id="KW-1185">Reference proteome</keyword>
<reference evidence="2 3" key="1">
    <citation type="journal article" date="2018" name="Environ. Microbiol.">
        <title>Novel energy conservation strategies and behaviour of Pelotomaculum schinkii driving syntrophic propionate catabolism.</title>
        <authorList>
            <person name="Hidalgo-Ahumada C.A.P."/>
            <person name="Nobu M.K."/>
            <person name="Narihiro T."/>
            <person name="Tamaki H."/>
            <person name="Liu W.T."/>
            <person name="Kamagata Y."/>
            <person name="Stams A.J.M."/>
            <person name="Imachi H."/>
            <person name="Sousa D.Z."/>
        </authorList>
    </citation>
    <scope>NUCLEOTIDE SEQUENCE [LARGE SCALE GENOMIC DNA]</scope>
    <source>
        <strain evidence="2 3">MGP</strain>
    </source>
</reference>